<dbReference type="EMBL" id="KC611868">
    <property type="protein sequence ID" value="AGH59299.1"/>
    <property type="molecule type" value="Genomic_DNA"/>
</dbReference>
<evidence type="ECO:0000256" key="7">
    <source>
        <dbReference type="ARBA" id="ARBA00023180"/>
    </source>
</evidence>
<keyword evidence="7" id="KW-0325">Glycoprotein</keyword>
<keyword evidence="6" id="KW-0472">Membrane</keyword>
<keyword evidence="3" id="KW-1003">Cell membrane</keyword>
<dbReference type="InterPro" id="IPR025932">
    <property type="entry name" value="Trypano_VSG_B_N_dom"/>
</dbReference>
<dbReference type="VEuPathDB" id="TriTrypDB:Tb427_000165400"/>
<evidence type="ECO:0000256" key="5">
    <source>
        <dbReference type="ARBA" id="ARBA00022729"/>
    </source>
</evidence>
<keyword evidence="8" id="KW-0449">Lipoprotein</keyword>
<organism evidence="10">
    <name type="scientific">Trypanosoma brucei</name>
    <dbReference type="NCBI Taxonomy" id="5691"/>
    <lineage>
        <taxon>Eukaryota</taxon>
        <taxon>Discoba</taxon>
        <taxon>Euglenozoa</taxon>
        <taxon>Kinetoplastea</taxon>
        <taxon>Metakinetoplastina</taxon>
        <taxon>Trypanosomatida</taxon>
        <taxon>Trypanosomatidae</taxon>
        <taxon>Trypanosoma</taxon>
    </lineage>
</organism>
<comment type="subcellular location">
    <subcellularLocation>
        <location evidence="2">Cell membrane</location>
        <topology evidence="2">Lipid-anchor</topology>
        <topology evidence="2">GPI-anchor</topology>
    </subcellularLocation>
</comment>
<reference evidence="10" key="2">
    <citation type="journal article" date="2014" name="Mol. Biochem. Parasitol.">
        <title>Capturing the variant surface glycoprotein repertoire (the VSGnome) of Trypanosoma brucei Lister 427.</title>
        <authorList>
            <person name="Cross G.A."/>
            <person name="Kim H.S."/>
            <person name="Wickstead B."/>
        </authorList>
    </citation>
    <scope>NUCLEOTIDE SEQUENCE</scope>
    <source>
        <strain evidence="10">Lister 427</strain>
    </source>
</reference>
<keyword evidence="5" id="KW-0732">Signal</keyword>
<accession>M4STJ0</accession>
<dbReference type="AlphaFoldDB" id="M4STJ0"/>
<sequence>VWTKEAKEKIPASRQTSAAAYIRLAADAALTQYLTATEEPTSGSTIIVAALQTAVKAAMFQGQLTSDSDETGCTDATKTTAKATVCDHSNVGKSIGLDLICLCACTAGDECIGSAVPGLRLGTAALNSGSFAAVIAECPVEQAFASAVHEAETTITAVRSMLEIQQVAATKLQVFLGKTKATSCASSGSACIEYKTYNTAKQKGMANVEWLQNLAEAASLRRQLNRGATATSTKMENLKKIKVSIDKELARIVAEVSEKTGSLKPANGKQTISGKELTERTEQVCNVFKDDAKACKNLNDKGCVFNNDGEENKKCTLDKEAKQKAEKAGYNNGKTTNTTGINSVKVKSPLLIAFLRFA</sequence>
<protein>
    <submittedName>
        <fullName evidence="10">Variant surface glycoprotein 3259</fullName>
    </submittedName>
</protein>
<dbReference type="GO" id="GO:0098552">
    <property type="term" value="C:side of membrane"/>
    <property type="evidence" value="ECO:0007669"/>
    <property type="project" value="UniProtKB-KW"/>
</dbReference>
<evidence type="ECO:0000256" key="3">
    <source>
        <dbReference type="ARBA" id="ARBA00022475"/>
    </source>
</evidence>
<name>M4STJ0_9TRYP</name>
<evidence type="ECO:0000256" key="2">
    <source>
        <dbReference type="ARBA" id="ARBA00004609"/>
    </source>
</evidence>
<proteinExistence type="predicted"/>
<evidence type="ECO:0000256" key="6">
    <source>
        <dbReference type="ARBA" id="ARBA00023136"/>
    </source>
</evidence>
<dbReference type="Pfam" id="PF13206">
    <property type="entry name" value="VSG_B"/>
    <property type="match status" value="1"/>
</dbReference>
<dbReference type="InterPro" id="IPR027446">
    <property type="entry name" value="VSG_C_dom_sf"/>
</dbReference>
<evidence type="ECO:0000259" key="9">
    <source>
        <dbReference type="Pfam" id="PF13206"/>
    </source>
</evidence>
<dbReference type="GO" id="GO:0005886">
    <property type="term" value="C:plasma membrane"/>
    <property type="evidence" value="ECO:0007669"/>
    <property type="project" value="UniProtKB-SubCell"/>
</dbReference>
<evidence type="ECO:0000256" key="4">
    <source>
        <dbReference type="ARBA" id="ARBA00022622"/>
    </source>
</evidence>
<reference evidence="10" key="1">
    <citation type="submission" date="2013-02" db="EMBL/GenBank/DDBJ databases">
        <authorList>
            <person name="Cross G.A.M."/>
            <person name="Kim H.-S."/>
            <person name="Wickstead B."/>
        </authorList>
    </citation>
    <scope>NUCLEOTIDE SEQUENCE</scope>
    <source>
        <strain evidence="10">Lister 427</strain>
    </source>
</reference>
<keyword evidence="4" id="KW-0336">GPI-anchor</keyword>
<feature type="domain" description="Trypanosome variant surface glycoprotein B-type N-terminal" evidence="9">
    <location>
        <begin position="11"/>
        <end position="239"/>
    </location>
</feature>
<dbReference type="Gene3D" id="4.10.110.20">
    <property type="entry name" value="Variant surface glycoprotein MITAT 1.2, VSG 221, C-terminal domain"/>
    <property type="match status" value="1"/>
</dbReference>
<evidence type="ECO:0000256" key="1">
    <source>
        <dbReference type="ARBA" id="ARBA00002523"/>
    </source>
</evidence>
<evidence type="ECO:0000313" key="10">
    <source>
        <dbReference type="EMBL" id="AGH59299.1"/>
    </source>
</evidence>
<comment type="function">
    <text evidence="1">VSG forms a coat on the surface of the parasite. The trypanosome evades the immune response of the host by expressing a series of antigenically distinct VSGs from an estimated 1000 VSG genes.</text>
</comment>
<feature type="non-terminal residue" evidence="10">
    <location>
        <position position="1"/>
    </location>
</feature>
<evidence type="ECO:0000256" key="8">
    <source>
        <dbReference type="ARBA" id="ARBA00023288"/>
    </source>
</evidence>
<dbReference type="SUPFAM" id="SSF118251">
    <property type="entry name" value="Variant surface glycoprotein MITAT 1.2, VSG 221, C-terminal domain"/>
    <property type="match status" value="1"/>
</dbReference>